<evidence type="ECO:0008006" key="4">
    <source>
        <dbReference type="Google" id="ProtNLM"/>
    </source>
</evidence>
<protein>
    <recommendedName>
        <fullName evidence="4">Secreted protein</fullName>
    </recommendedName>
</protein>
<organism evidence="2 3">
    <name type="scientific">Suhomyces tanzawaensis NRRL Y-17324</name>
    <dbReference type="NCBI Taxonomy" id="984487"/>
    <lineage>
        <taxon>Eukaryota</taxon>
        <taxon>Fungi</taxon>
        <taxon>Dikarya</taxon>
        <taxon>Ascomycota</taxon>
        <taxon>Saccharomycotina</taxon>
        <taxon>Pichiomycetes</taxon>
        <taxon>Debaryomycetaceae</taxon>
        <taxon>Suhomyces</taxon>
    </lineage>
</organism>
<reference evidence="3" key="1">
    <citation type="submission" date="2016-05" db="EMBL/GenBank/DDBJ databases">
        <title>Comparative genomics of biotechnologically important yeasts.</title>
        <authorList>
            <consortium name="DOE Joint Genome Institute"/>
            <person name="Riley R."/>
            <person name="Haridas S."/>
            <person name="Wolfe K.H."/>
            <person name="Lopes M.R."/>
            <person name="Hittinger C.T."/>
            <person name="Goker M."/>
            <person name="Salamov A."/>
            <person name="Wisecaver J."/>
            <person name="Long T.M."/>
            <person name="Aerts A.L."/>
            <person name="Barry K."/>
            <person name="Choi C."/>
            <person name="Clum A."/>
            <person name="Coughlan A.Y."/>
            <person name="Deshpande S."/>
            <person name="Douglass A.P."/>
            <person name="Hanson S.J."/>
            <person name="Klenk H.-P."/>
            <person name="Labutti K."/>
            <person name="Lapidus A."/>
            <person name="Lindquist E."/>
            <person name="Lipzen A."/>
            <person name="Meier-Kolthoff J.P."/>
            <person name="Ohm R.A."/>
            <person name="Otillar R.P."/>
            <person name="Pangilinan J."/>
            <person name="Peng Y."/>
            <person name="Rokas A."/>
            <person name="Rosa C.A."/>
            <person name="Scheuner C."/>
            <person name="Sibirny A.A."/>
            <person name="Slot J.C."/>
            <person name="Stielow J.B."/>
            <person name="Sun H."/>
            <person name="Kurtzman C.P."/>
            <person name="Blackwell M."/>
            <person name="Grigoriev I.V."/>
            <person name="Jeffries T.W."/>
        </authorList>
    </citation>
    <scope>NUCLEOTIDE SEQUENCE [LARGE SCALE GENOMIC DNA]</scope>
    <source>
        <strain evidence="3">NRRL Y-17324</strain>
    </source>
</reference>
<dbReference type="Proteomes" id="UP000094285">
    <property type="component" value="Unassembled WGS sequence"/>
</dbReference>
<name>A0A1E4SBB2_9ASCO</name>
<gene>
    <name evidence="2" type="ORF">CANTADRAFT_334000</name>
</gene>
<keyword evidence="3" id="KW-1185">Reference proteome</keyword>
<sequence>MFFFLCVSAVPLAKVEIFCYLAGVCRSSDCASGKPPRIHLLGVRRAPIMHTRGSPILCLRMHAQAHSETPRPKMVHVWRRSQRDFV</sequence>
<dbReference type="EMBL" id="KV453917">
    <property type="protein sequence ID" value="ODV76817.1"/>
    <property type="molecule type" value="Genomic_DNA"/>
</dbReference>
<proteinExistence type="predicted"/>
<dbReference type="RefSeq" id="XP_020061939.1">
    <property type="nucleotide sequence ID" value="XM_020208510.1"/>
</dbReference>
<evidence type="ECO:0000313" key="3">
    <source>
        <dbReference type="Proteomes" id="UP000094285"/>
    </source>
</evidence>
<feature type="chain" id="PRO_5009162711" description="Secreted protein" evidence="1">
    <location>
        <begin position="28"/>
        <end position="86"/>
    </location>
</feature>
<dbReference type="AlphaFoldDB" id="A0A1E4SBB2"/>
<feature type="signal peptide" evidence="1">
    <location>
        <begin position="1"/>
        <end position="27"/>
    </location>
</feature>
<dbReference type="GeneID" id="30982647"/>
<keyword evidence="1" id="KW-0732">Signal</keyword>
<evidence type="ECO:0000256" key="1">
    <source>
        <dbReference type="SAM" id="SignalP"/>
    </source>
</evidence>
<evidence type="ECO:0000313" key="2">
    <source>
        <dbReference type="EMBL" id="ODV76817.1"/>
    </source>
</evidence>
<accession>A0A1E4SBB2</accession>